<proteinExistence type="inferred from homology"/>
<organism evidence="7 8">
    <name type="scientific">Selenomonas ruminantium</name>
    <dbReference type="NCBI Taxonomy" id="971"/>
    <lineage>
        <taxon>Bacteria</taxon>
        <taxon>Bacillati</taxon>
        <taxon>Bacillota</taxon>
        <taxon>Negativicutes</taxon>
        <taxon>Selenomonadales</taxon>
        <taxon>Selenomonadaceae</taxon>
        <taxon>Selenomonas</taxon>
    </lineage>
</organism>
<name>A0A1M6VKG7_SELRU</name>
<dbReference type="NCBIfam" id="TIGR00576">
    <property type="entry name" value="dut"/>
    <property type="match status" value="1"/>
</dbReference>
<dbReference type="Pfam" id="PF00692">
    <property type="entry name" value="dUTPase"/>
    <property type="match status" value="1"/>
</dbReference>
<dbReference type="Gene3D" id="2.70.40.10">
    <property type="match status" value="1"/>
</dbReference>
<dbReference type="InterPro" id="IPR008181">
    <property type="entry name" value="dUTPase"/>
</dbReference>
<dbReference type="GO" id="GO:0000287">
    <property type="term" value="F:magnesium ion binding"/>
    <property type="evidence" value="ECO:0007669"/>
    <property type="project" value="InterPro"/>
</dbReference>
<dbReference type="AlphaFoldDB" id="A0A1M6VKG7"/>
<dbReference type="PANTHER" id="PTHR11241">
    <property type="entry name" value="DEOXYURIDINE 5'-TRIPHOSPHATE NUCLEOTIDOHYDROLASE"/>
    <property type="match status" value="1"/>
</dbReference>
<evidence type="ECO:0000256" key="3">
    <source>
        <dbReference type="ARBA" id="ARBA00022801"/>
    </source>
</evidence>
<protein>
    <recommendedName>
        <fullName evidence="2">dUTP diphosphatase</fullName>
        <ecNumber evidence="2">3.6.1.23</ecNumber>
    </recommendedName>
</protein>
<dbReference type="CDD" id="cd07557">
    <property type="entry name" value="trimeric_dUTPase"/>
    <property type="match status" value="1"/>
</dbReference>
<evidence type="ECO:0000256" key="1">
    <source>
        <dbReference type="ARBA" id="ARBA00006581"/>
    </source>
</evidence>
<dbReference type="EC" id="3.6.1.23" evidence="2"/>
<dbReference type="InterPro" id="IPR033704">
    <property type="entry name" value="dUTPase_trimeric"/>
</dbReference>
<dbReference type="InterPro" id="IPR029054">
    <property type="entry name" value="dUTPase-like"/>
</dbReference>
<feature type="domain" description="dUTPase-like" evidence="6">
    <location>
        <begin position="16"/>
        <end position="149"/>
    </location>
</feature>
<evidence type="ECO:0000256" key="5">
    <source>
        <dbReference type="ARBA" id="ARBA00047686"/>
    </source>
</evidence>
<dbReference type="OrthoDB" id="9809956at2"/>
<evidence type="ECO:0000256" key="4">
    <source>
        <dbReference type="ARBA" id="ARBA00023080"/>
    </source>
</evidence>
<dbReference type="RefSeq" id="WP_073090893.1">
    <property type="nucleotide sequence ID" value="NZ_FRBC01000019.1"/>
</dbReference>
<evidence type="ECO:0000313" key="7">
    <source>
        <dbReference type="EMBL" id="SHK81959.1"/>
    </source>
</evidence>
<dbReference type="GO" id="GO:0004170">
    <property type="term" value="F:dUTP diphosphatase activity"/>
    <property type="evidence" value="ECO:0007669"/>
    <property type="project" value="UniProtKB-EC"/>
</dbReference>
<evidence type="ECO:0000259" key="6">
    <source>
        <dbReference type="Pfam" id="PF00692"/>
    </source>
</evidence>
<dbReference type="EMBL" id="FRBC01000019">
    <property type="protein sequence ID" value="SHK81959.1"/>
    <property type="molecule type" value="Genomic_DNA"/>
</dbReference>
<gene>
    <name evidence="7" type="ORF">SAMN05216582_11916</name>
</gene>
<comment type="catalytic activity">
    <reaction evidence="5">
        <text>dUTP + H2O = dUMP + diphosphate + H(+)</text>
        <dbReference type="Rhea" id="RHEA:10248"/>
        <dbReference type="ChEBI" id="CHEBI:15377"/>
        <dbReference type="ChEBI" id="CHEBI:15378"/>
        <dbReference type="ChEBI" id="CHEBI:33019"/>
        <dbReference type="ChEBI" id="CHEBI:61555"/>
        <dbReference type="ChEBI" id="CHEBI:246422"/>
        <dbReference type="EC" id="3.6.1.23"/>
    </reaction>
</comment>
<accession>A0A1M6VKG7</accession>
<evidence type="ECO:0000313" key="8">
    <source>
        <dbReference type="Proteomes" id="UP000184263"/>
    </source>
</evidence>
<keyword evidence="4" id="KW-0546">Nucleotide metabolism</keyword>
<evidence type="ECO:0000256" key="2">
    <source>
        <dbReference type="ARBA" id="ARBA00012379"/>
    </source>
</evidence>
<dbReference type="PANTHER" id="PTHR11241:SF0">
    <property type="entry name" value="DEOXYURIDINE 5'-TRIPHOSPHATE NUCLEOTIDOHYDROLASE"/>
    <property type="match status" value="1"/>
</dbReference>
<dbReference type="GO" id="GO:0006226">
    <property type="term" value="P:dUMP biosynthetic process"/>
    <property type="evidence" value="ECO:0007669"/>
    <property type="project" value="InterPro"/>
</dbReference>
<dbReference type="GO" id="GO:0046081">
    <property type="term" value="P:dUTP catabolic process"/>
    <property type="evidence" value="ECO:0007669"/>
    <property type="project" value="InterPro"/>
</dbReference>
<comment type="similarity">
    <text evidence="1">Belongs to the dUTPase family.</text>
</comment>
<dbReference type="Proteomes" id="UP000184263">
    <property type="component" value="Unassembled WGS sequence"/>
</dbReference>
<dbReference type="InterPro" id="IPR036157">
    <property type="entry name" value="dUTPase-like_sf"/>
</dbReference>
<reference evidence="7 8" key="1">
    <citation type="submission" date="2016-11" db="EMBL/GenBank/DDBJ databases">
        <authorList>
            <person name="Jaros S."/>
            <person name="Januszkiewicz K."/>
            <person name="Wedrychowicz H."/>
        </authorList>
    </citation>
    <scope>NUCLEOTIDE SEQUENCE [LARGE SCALE GENOMIC DNA]</scope>
    <source>
        <strain evidence="7 8">HD4</strain>
    </source>
</reference>
<keyword evidence="3" id="KW-0378">Hydrolase</keyword>
<sequence>MKLRGFEVVSSWREKDIHLPQRKTAASAGYDIEAAEDITIKAGGTVLAATGLKAYMQAGEVLTLNIRSSMAVKHQLILSNSVGIIDADYYDNPDNEGHIMVALTNLGQADFQIHKGDRIAQGIFLSYLTIDDDTAGVGAQRQGGFGSTGTGD</sequence>
<dbReference type="SUPFAM" id="SSF51283">
    <property type="entry name" value="dUTPase-like"/>
    <property type="match status" value="1"/>
</dbReference>